<dbReference type="SUPFAM" id="SSF52980">
    <property type="entry name" value="Restriction endonuclease-like"/>
    <property type="match status" value="1"/>
</dbReference>
<dbReference type="STRING" id="446860.AS188_00290"/>
<protein>
    <recommendedName>
        <fullName evidence="6">DUF559 domain-containing protein</fullName>
    </recommendedName>
</protein>
<dbReference type="Proteomes" id="UP000057181">
    <property type="component" value="Chromosome"/>
</dbReference>
<name>A0A0U3G5M9_9MICC</name>
<dbReference type="EMBL" id="BJZR01000234">
    <property type="protein sequence ID" value="GEO93866.1"/>
    <property type="molecule type" value="Genomic_DNA"/>
</dbReference>
<keyword evidence="5" id="KW-1185">Reference proteome</keyword>
<dbReference type="EMBL" id="CP013254">
    <property type="protein sequence ID" value="ALU38443.1"/>
    <property type="molecule type" value="Genomic_DNA"/>
</dbReference>
<dbReference type="InterPro" id="IPR011335">
    <property type="entry name" value="Restrct_endonuc-II-like"/>
</dbReference>
<evidence type="ECO:0000313" key="5">
    <source>
        <dbReference type="Proteomes" id="UP000321155"/>
    </source>
</evidence>
<dbReference type="KEGG" id="kfv:AS188_00290"/>
<feature type="region of interest" description="Disordered" evidence="1">
    <location>
        <begin position="1"/>
        <end position="25"/>
    </location>
</feature>
<reference evidence="3 5" key="2">
    <citation type="submission" date="2019-07" db="EMBL/GenBank/DDBJ databases">
        <title>Whole genome shotgun sequence of Kocuria flava NBRC 107626.</title>
        <authorList>
            <person name="Hosoyama A."/>
            <person name="Uohara A."/>
            <person name="Ohji S."/>
            <person name="Ichikawa N."/>
        </authorList>
    </citation>
    <scope>NUCLEOTIDE SEQUENCE [LARGE SCALE GENOMIC DNA]</scope>
    <source>
        <strain evidence="3 5">NBRC 107626</strain>
    </source>
</reference>
<evidence type="ECO:0000313" key="3">
    <source>
        <dbReference type="EMBL" id="GEO93866.1"/>
    </source>
</evidence>
<gene>
    <name evidence="2" type="ORF">AS188_00290</name>
    <name evidence="3" type="ORF">KFL01_31720</name>
</gene>
<sequence>MENRDLRPVRHRDRMRTPAPLPEEFRDTGFSVRSALDAGIERARLRTRDLSAPVGRGVRVPARSEEPLREAARALAERFPGTVVSRRSAALLWRMRVPAGWEDDPVLHLTRADAARALERPGVVCRRSRIPDGHLALLDGIPVTSPARTFVDCAAELGPDALVVLGDGIVCAHRHGVLRGVRPQATVAELERTVAALTGRRGVRRARRALERIRIGSDSAPETRLRLLLEDHGIGGLETDLALCDAGGFPLVQPDLAIPGARLSIQYEGAHHDLREQRVRDVHRRRATERLGWREVRIVAADLRTLTATPWGTVPTAVALVREALDPTPRGAAFGGSGHG</sequence>
<organism evidence="2 4">
    <name type="scientific">Kocuria flava</name>
    <dbReference type="NCBI Taxonomy" id="446860"/>
    <lineage>
        <taxon>Bacteria</taxon>
        <taxon>Bacillati</taxon>
        <taxon>Actinomycetota</taxon>
        <taxon>Actinomycetes</taxon>
        <taxon>Micrococcales</taxon>
        <taxon>Micrococcaceae</taxon>
        <taxon>Kocuria</taxon>
    </lineage>
</organism>
<reference evidence="2 4" key="1">
    <citation type="submission" date="2015-11" db="EMBL/GenBank/DDBJ databases">
        <title>Complete Genome Sequence of Kocuria flava strain HO-9041.</title>
        <authorList>
            <person name="Zhou M."/>
            <person name="Dai J."/>
        </authorList>
    </citation>
    <scope>NUCLEOTIDE SEQUENCE [LARGE SCALE GENOMIC DNA]</scope>
    <source>
        <strain evidence="2 4">HO-9041</strain>
    </source>
</reference>
<evidence type="ECO:0000256" key="1">
    <source>
        <dbReference type="SAM" id="MobiDB-lite"/>
    </source>
</evidence>
<evidence type="ECO:0008006" key="6">
    <source>
        <dbReference type="Google" id="ProtNLM"/>
    </source>
</evidence>
<accession>A0A0U3G5M9</accession>
<evidence type="ECO:0000313" key="2">
    <source>
        <dbReference type="EMBL" id="ALU38443.1"/>
    </source>
</evidence>
<proteinExistence type="predicted"/>
<evidence type="ECO:0000313" key="4">
    <source>
        <dbReference type="Proteomes" id="UP000057181"/>
    </source>
</evidence>
<dbReference type="Proteomes" id="UP000321155">
    <property type="component" value="Unassembled WGS sequence"/>
</dbReference>
<dbReference type="AlphaFoldDB" id="A0A0U3G5M9"/>
<dbReference type="Gene3D" id="3.40.960.10">
    <property type="entry name" value="VSR Endonuclease"/>
    <property type="match status" value="1"/>
</dbReference>